<evidence type="ECO:0000259" key="3">
    <source>
        <dbReference type="PROSITE" id="PS50110"/>
    </source>
</evidence>
<dbReference type="InterPro" id="IPR011006">
    <property type="entry name" value="CheY-like_superfamily"/>
</dbReference>
<dbReference type="Proteomes" id="UP000036851">
    <property type="component" value="Unassembled WGS sequence"/>
</dbReference>
<protein>
    <submittedName>
        <fullName evidence="4">Transcriptional regulator</fullName>
    </submittedName>
</protein>
<evidence type="ECO:0000313" key="4">
    <source>
        <dbReference type="EMBL" id="KOC90174.1"/>
    </source>
</evidence>
<dbReference type="PANTHER" id="PTHR44591">
    <property type="entry name" value="STRESS RESPONSE REGULATOR PROTEIN 1"/>
    <property type="match status" value="1"/>
</dbReference>
<dbReference type="GO" id="GO:0000160">
    <property type="term" value="P:phosphorelay signal transduction system"/>
    <property type="evidence" value="ECO:0007669"/>
    <property type="project" value="InterPro"/>
</dbReference>
<dbReference type="STRING" id="1560201.NG42_10390"/>
<evidence type="ECO:0000256" key="1">
    <source>
        <dbReference type="ARBA" id="ARBA00022553"/>
    </source>
</evidence>
<dbReference type="EMBL" id="JRXE01000012">
    <property type="protein sequence ID" value="KOC90174.1"/>
    <property type="molecule type" value="Genomic_DNA"/>
</dbReference>
<dbReference type="PANTHER" id="PTHR44591:SF3">
    <property type="entry name" value="RESPONSE REGULATORY DOMAIN-CONTAINING PROTEIN"/>
    <property type="match status" value="1"/>
</dbReference>
<accession>A0A0L7T441</accession>
<dbReference type="SUPFAM" id="SSF52172">
    <property type="entry name" value="CheY-like"/>
    <property type="match status" value="1"/>
</dbReference>
<dbReference type="InterPro" id="IPR013975">
    <property type="entry name" value="Tscrpt_reg_BetR_N"/>
</dbReference>
<dbReference type="Pfam" id="PF00072">
    <property type="entry name" value="Response_reg"/>
    <property type="match status" value="1"/>
</dbReference>
<reference evidence="6 7" key="1">
    <citation type="journal article" date="2015" name="Int. J. Syst. Evol. Microbiol.">
        <title>Erwinia iniecta sp. nov., isolated from Russian wheat aphids (Diuraphis noxia).</title>
        <authorList>
            <person name="Campillo T."/>
            <person name="Luna E."/>
            <person name="Portier P."/>
            <person name="Fischer-Le Saux M."/>
            <person name="Lapitan N."/>
            <person name="Tisserat N.A."/>
            <person name="Leach J.E."/>
        </authorList>
    </citation>
    <scope>NUCLEOTIDE SEQUENCE [LARGE SCALE GENOMIC DNA]</scope>
    <source>
        <strain evidence="4 7">B120</strain>
        <strain evidence="5 6">B149</strain>
    </source>
</reference>
<evidence type="ECO:0000256" key="2">
    <source>
        <dbReference type="PROSITE-ProRule" id="PRU00169"/>
    </source>
</evidence>
<comment type="caution">
    <text evidence="4">The sequence shown here is derived from an EMBL/GenBank/DDBJ whole genome shotgun (WGS) entry which is preliminary data.</text>
</comment>
<dbReference type="Proteomes" id="UP000037088">
    <property type="component" value="Unassembled WGS sequence"/>
</dbReference>
<dbReference type="InterPro" id="IPR001789">
    <property type="entry name" value="Sig_transdc_resp-reg_receiver"/>
</dbReference>
<dbReference type="PATRIC" id="fig|1560201.3.peg.2210"/>
<dbReference type="EMBL" id="JRXF01000008">
    <property type="protein sequence ID" value="KOC94168.1"/>
    <property type="molecule type" value="Genomic_DNA"/>
</dbReference>
<dbReference type="Pfam" id="PF08667">
    <property type="entry name" value="BetR"/>
    <property type="match status" value="1"/>
</dbReference>
<keyword evidence="1 2" id="KW-0597">Phosphoprotein</keyword>
<dbReference type="PROSITE" id="PS50110">
    <property type="entry name" value="RESPONSE_REGULATORY"/>
    <property type="match status" value="1"/>
</dbReference>
<dbReference type="CDD" id="cd00156">
    <property type="entry name" value="REC"/>
    <property type="match status" value="1"/>
</dbReference>
<dbReference type="OrthoDB" id="6491266at2"/>
<feature type="domain" description="Response regulatory" evidence="3">
    <location>
        <begin position="138"/>
        <end position="255"/>
    </location>
</feature>
<keyword evidence="7" id="KW-1185">Reference proteome</keyword>
<gene>
    <name evidence="4" type="ORF">NG42_10390</name>
    <name evidence="5" type="ORF">NG43_06935</name>
</gene>
<dbReference type="Gene3D" id="3.40.50.2300">
    <property type="match status" value="1"/>
</dbReference>
<evidence type="ECO:0000313" key="5">
    <source>
        <dbReference type="EMBL" id="KOC94168.1"/>
    </source>
</evidence>
<sequence length="259" mass="30063">MMNIKQTNIQKIQELLARRGIDKRKQSSTIAEVLGIKYNSAKQKIDGKRSITLVEIKKIYRYFNESFDGGREYNCVFIMNDMHVRCNVEIETEIAEFIEQGVNYAINYNDNYIINTNIKINSENAYRVRKLDFLPAPKIAILDNDAELLELLKSVSARFGIDAQTFQNRDEILEAIKKQPFDCFIIDWLLDYGMNSEKVINAIRDINEACTIILLTGQLNRHEREIGETIMKYGVDVIEKPTRTFIISSILLNNLFFKD</sequence>
<feature type="modified residue" description="4-aspartylphosphate" evidence="2">
    <location>
        <position position="187"/>
    </location>
</feature>
<name>A0A0L7T441_9GAMM</name>
<dbReference type="AlphaFoldDB" id="A0A0L7T441"/>
<dbReference type="InterPro" id="IPR050595">
    <property type="entry name" value="Bact_response_regulator"/>
</dbReference>
<evidence type="ECO:0000313" key="7">
    <source>
        <dbReference type="Proteomes" id="UP000037088"/>
    </source>
</evidence>
<evidence type="ECO:0000313" key="6">
    <source>
        <dbReference type="Proteomes" id="UP000036851"/>
    </source>
</evidence>
<proteinExistence type="predicted"/>
<organism evidence="4 7">
    <name type="scientific">Winslowiella iniecta</name>
    <dbReference type="NCBI Taxonomy" id="1560201"/>
    <lineage>
        <taxon>Bacteria</taxon>
        <taxon>Pseudomonadati</taxon>
        <taxon>Pseudomonadota</taxon>
        <taxon>Gammaproteobacteria</taxon>
        <taxon>Enterobacterales</taxon>
        <taxon>Erwiniaceae</taxon>
        <taxon>Winslowiella</taxon>
    </lineage>
</organism>